<keyword evidence="4" id="KW-0413">Isomerase</keyword>
<dbReference type="EMBL" id="LNQL01000001">
    <property type="protein sequence ID" value="KSU50485.1"/>
    <property type="molecule type" value="Genomic_DNA"/>
</dbReference>
<dbReference type="AlphaFoldDB" id="A0A0V8GJM9"/>
<comment type="function">
    <text evidence="4">Responsible for synthesis of pseudouridine from uracil.</text>
</comment>
<dbReference type="GO" id="GO:0000455">
    <property type="term" value="P:enzyme-directed rRNA pseudouridine synthesis"/>
    <property type="evidence" value="ECO:0007669"/>
    <property type="project" value="TreeGrafter"/>
</dbReference>
<dbReference type="PROSITE" id="PS01129">
    <property type="entry name" value="PSI_RLU"/>
    <property type="match status" value="1"/>
</dbReference>
<dbReference type="OrthoDB" id="9773999at2"/>
<proteinExistence type="inferred from homology"/>
<dbReference type="InterPro" id="IPR006224">
    <property type="entry name" value="PsdUridine_synth_RluA-like_CS"/>
</dbReference>
<comment type="similarity">
    <text evidence="2 4">Belongs to the pseudouridine synthase RluA family.</text>
</comment>
<dbReference type="GO" id="GO:0003723">
    <property type="term" value="F:RNA binding"/>
    <property type="evidence" value="ECO:0007669"/>
    <property type="project" value="InterPro"/>
</dbReference>
<evidence type="ECO:0000256" key="2">
    <source>
        <dbReference type="ARBA" id="ARBA00010876"/>
    </source>
</evidence>
<dbReference type="RefSeq" id="WP_058264769.1">
    <property type="nucleotide sequence ID" value="NZ_FMYN01000001.1"/>
</dbReference>
<accession>A0A0V8GJM9</accession>
<dbReference type="PANTHER" id="PTHR21600:SF35">
    <property type="entry name" value="PSEUDOURIDINE SYNTHASE"/>
    <property type="match status" value="1"/>
</dbReference>
<name>A0A0V8GJM9_9BACL</name>
<gene>
    <name evidence="6" type="ORF">AS033_03645</name>
</gene>
<dbReference type="Proteomes" id="UP000053797">
    <property type="component" value="Unassembled WGS sequence"/>
</dbReference>
<dbReference type="NCBIfam" id="TIGR00005">
    <property type="entry name" value="rluA_subfam"/>
    <property type="match status" value="1"/>
</dbReference>
<dbReference type="InterPro" id="IPR006225">
    <property type="entry name" value="PsdUridine_synth_RluC/D"/>
</dbReference>
<dbReference type="PANTHER" id="PTHR21600">
    <property type="entry name" value="MITOCHONDRIAL RNA PSEUDOURIDINE SYNTHASE"/>
    <property type="match status" value="1"/>
</dbReference>
<sequence length="295" mass="33494">MNGFQLQQMVTDIEDGWRVSHFCTTRLGISRKMLVSIKNHGDITRNGQHVNVHDVLHAGDRVHVFFPEETPAPDMVATEGELDILFEDDWLLVVNKPPGMASIPSRLHPERSLSNYVLGYYRKQGIPYAIHIVNRLDRDTSGLVLFAKHGLAHHRMSLMQRSNELERHYLAYAPGNVPVQTIDQPIGQTDHSFMERMVRPDGQRAITHILNSRLVRAFDQEISLLDIRLETGRTHQIRVHLAFLGHPLIGDTMYQGNPLLPRQALHSASATFLHPATGEQVRFEAPLPEDLRLEG</sequence>
<evidence type="ECO:0000313" key="7">
    <source>
        <dbReference type="Proteomes" id="UP000053797"/>
    </source>
</evidence>
<feature type="domain" description="Pseudouridine synthase RsuA/RluA-like" evidence="5">
    <location>
        <begin position="91"/>
        <end position="242"/>
    </location>
</feature>
<protein>
    <recommendedName>
        <fullName evidence="4">Pseudouridine synthase</fullName>
        <ecNumber evidence="4">5.4.99.-</ecNumber>
    </recommendedName>
</protein>
<comment type="caution">
    <text evidence="6">The sequence shown here is derived from an EMBL/GenBank/DDBJ whole genome shotgun (WGS) entry which is preliminary data.</text>
</comment>
<comment type="catalytic activity">
    <reaction evidence="1 4">
        <text>a uridine in RNA = a pseudouridine in RNA</text>
        <dbReference type="Rhea" id="RHEA:48348"/>
        <dbReference type="Rhea" id="RHEA-COMP:12068"/>
        <dbReference type="Rhea" id="RHEA-COMP:12069"/>
        <dbReference type="ChEBI" id="CHEBI:65314"/>
        <dbReference type="ChEBI" id="CHEBI:65315"/>
    </reaction>
</comment>
<evidence type="ECO:0000259" key="5">
    <source>
        <dbReference type="Pfam" id="PF00849"/>
    </source>
</evidence>
<dbReference type="InterPro" id="IPR006145">
    <property type="entry name" value="PsdUridine_synth_RsuA/RluA"/>
</dbReference>
<evidence type="ECO:0000313" key="6">
    <source>
        <dbReference type="EMBL" id="KSU50485.1"/>
    </source>
</evidence>
<dbReference type="GO" id="GO:0140098">
    <property type="term" value="F:catalytic activity, acting on RNA"/>
    <property type="evidence" value="ECO:0007669"/>
    <property type="project" value="UniProtKB-ARBA"/>
</dbReference>
<evidence type="ECO:0000256" key="4">
    <source>
        <dbReference type="RuleBase" id="RU362028"/>
    </source>
</evidence>
<evidence type="ECO:0000256" key="1">
    <source>
        <dbReference type="ARBA" id="ARBA00000073"/>
    </source>
</evidence>
<dbReference type="GO" id="GO:0009982">
    <property type="term" value="F:pseudouridine synthase activity"/>
    <property type="evidence" value="ECO:0007669"/>
    <property type="project" value="InterPro"/>
</dbReference>
<reference evidence="6 7" key="1">
    <citation type="journal article" date="2015" name="Int. J. Syst. Evol. Microbiol.">
        <title>Exiguobacterium enclense sp. nov., isolated from sediment.</title>
        <authorList>
            <person name="Dastager S.G."/>
            <person name="Mawlankar R."/>
            <person name="Sonalkar V.V."/>
            <person name="Thorat M.N."/>
            <person name="Mual P."/>
            <person name="Verma A."/>
            <person name="Krishnamurthi S."/>
            <person name="Tang S.K."/>
            <person name="Li W.J."/>
        </authorList>
    </citation>
    <scope>NUCLEOTIDE SEQUENCE [LARGE SCALE GENOMIC DNA]</scope>
    <source>
        <strain evidence="6 7">NIO-1109</strain>
    </source>
</reference>
<dbReference type="CDD" id="cd02869">
    <property type="entry name" value="PseudoU_synth_RluA_like"/>
    <property type="match status" value="1"/>
</dbReference>
<dbReference type="Pfam" id="PF00849">
    <property type="entry name" value="PseudoU_synth_2"/>
    <property type="match status" value="1"/>
</dbReference>
<dbReference type="EC" id="5.4.99.-" evidence="4"/>
<dbReference type="SUPFAM" id="SSF55120">
    <property type="entry name" value="Pseudouridine synthase"/>
    <property type="match status" value="1"/>
</dbReference>
<organism evidence="6 7">
    <name type="scientific">Exiguobacterium indicum</name>
    <dbReference type="NCBI Taxonomy" id="296995"/>
    <lineage>
        <taxon>Bacteria</taxon>
        <taxon>Bacillati</taxon>
        <taxon>Bacillota</taxon>
        <taxon>Bacilli</taxon>
        <taxon>Bacillales</taxon>
        <taxon>Bacillales Family XII. Incertae Sedis</taxon>
        <taxon>Exiguobacterium</taxon>
    </lineage>
</organism>
<dbReference type="Gene3D" id="3.30.2350.10">
    <property type="entry name" value="Pseudouridine synthase"/>
    <property type="match status" value="1"/>
</dbReference>
<feature type="active site" evidence="3">
    <location>
        <position position="137"/>
    </location>
</feature>
<evidence type="ECO:0000256" key="3">
    <source>
        <dbReference type="PIRSR" id="PIRSR606225-1"/>
    </source>
</evidence>
<dbReference type="InterPro" id="IPR050188">
    <property type="entry name" value="RluA_PseudoU_synthase"/>
</dbReference>
<dbReference type="InterPro" id="IPR020103">
    <property type="entry name" value="PsdUridine_synth_cat_dom_sf"/>
</dbReference>